<evidence type="ECO:0000313" key="2">
    <source>
        <dbReference type="Proteomes" id="UP001601059"/>
    </source>
</evidence>
<gene>
    <name evidence="1" type="primary">yyaC</name>
    <name evidence="1" type="ORF">ACFYKX_10680</name>
</gene>
<dbReference type="GO" id="GO:0008233">
    <property type="term" value="F:peptidase activity"/>
    <property type="evidence" value="ECO:0007669"/>
    <property type="project" value="UniProtKB-KW"/>
</dbReference>
<dbReference type="NCBIfam" id="TIGR02841">
    <property type="entry name" value="spore_YyaC"/>
    <property type="match status" value="1"/>
</dbReference>
<proteinExistence type="predicted"/>
<accession>A0ABW6KCS2</accession>
<keyword evidence="1" id="KW-0378">Hydrolase</keyword>
<protein>
    <submittedName>
        <fullName evidence="1">Spore protease YyaC</fullName>
    </submittedName>
</protein>
<reference evidence="1 2" key="1">
    <citation type="submission" date="2024-08" db="EMBL/GenBank/DDBJ databases">
        <title>Two novel Cytobacillus novel species.</title>
        <authorList>
            <person name="Liu G."/>
        </authorList>
    </citation>
    <scope>NUCLEOTIDE SEQUENCE [LARGE SCALE GENOMIC DNA]</scope>
    <source>
        <strain evidence="1 2">FJAT-54145</strain>
    </source>
</reference>
<name>A0ABW6KCS2_9BACI</name>
<dbReference type="InterPro" id="IPR023430">
    <property type="entry name" value="Pept_HybD-like_dom_sf"/>
</dbReference>
<dbReference type="SUPFAM" id="SSF53163">
    <property type="entry name" value="HybD-like"/>
    <property type="match status" value="1"/>
</dbReference>
<evidence type="ECO:0000313" key="1">
    <source>
        <dbReference type="EMBL" id="MFE8701060.1"/>
    </source>
</evidence>
<keyword evidence="1" id="KW-0645">Protease</keyword>
<dbReference type="InterPro" id="IPR009665">
    <property type="entry name" value="YyaC"/>
</dbReference>
<dbReference type="EMBL" id="JBIACK010000004">
    <property type="protein sequence ID" value="MFE8701060.1"/>
    <property type="molecule type" value="Genomic_DNA"/>
</dbReference>
<dbReference type="Proteomes" id="UP001601059">
    <property type="component" value="Unassembled WGS sequence"/>
</dbReference>
<dbReference type="GO" id="GO:0006508">
    <property type="term" value="P:proteolysis"/>
    <property type="evidence" value="ECO:0007669"/>
    <property type="project" value="UniProtKB-KW"/>
</dbReference>
<comment type="caution">
    <text evidence="1">The sequence shown here is derived from an EMBL/GenBank/DDBJ whole genome shotgun (WGS) entry which is preliminary data.</text>
</comment>
<keyword evidence="2" id="KW-1185">Reference proteome</keyword>
<organism evidence="1 2">
    <name type="scientific">Cytobacillus spartinae</name>
    <dbReference type="NCBI Taxonomy" id="3299023"/>
    <lineage>
        <taxon>Bacteria</taxon>
        <taxon>Bacillati</taxon>
        <taxon>Bacillota</taxon>
        <taxon>Bacilli</taxon>
        <taxon>Bacillales</taxon>
        <taxon>Bacillaceae</taxon>
        <taxon>Cytobacillus</taxon>
    </lineage>
</organism>
<dbReference type="RefSeq" id="WP_389360846.1">
    <property type="nucleotide sequence ID" value="NZ_JBIACK010000004.1"/>
</dbReference>
<sequence>MSYVAPSHPKQSTVDLIPLMKEVFPCHLPSSQIAFVCIGTDRATGDCLGPLVGTFLKEKGYPHVYGTLDSPVHFKNIQQIVSSIPKGKTVIAIDCTLGKTSEVGDIRLFKGSVSAGAITQKQGIVVGDYGLLGVVNIGGYMEPFMLQCTPLNLVMNMAKTIAETISKAIVTNRSSLTQRRSVS</sequence>
<dbReference type="Pfam" id="PF06866">
    <property type="entry name" value="DUF1256"/>
    <property type="match status" value="1"/>
</dbReference>